<proteinExistence type="predicted"/>
<protein>
    <submittedName>
        <fullName evidence="1">Uncharacterized protein</fullName>
    </submittedName>
</protein>
<geneLocation type="plasmid" evidence="1 2">
    <name>pWSM1592_2</name>
</geneLocation>
<sequence>MPATADTPFSDYEEAIFIQVMRCQQNIDKDTFMGKTVAMEQKSI</sequence>
<organism evidence="1 2">
    <name type="scientific">Rhizobium sullae</name>
    <name type="common">Rhizobium hedysari</name>
    <dbReference type="NCBI Taxonomy" id="50338"/>
    <lineage>
        <taxon>Bacteria</taxon>
        <taxon>Pseudomonadati</taxon>
        <taxon>Pseudomonadota</taxon>
        <taxon>Alphaproteobacteria</taxon>
        <taxon>Hyphomicrobiales</taxon>
        <taxon>Rhizobiaceae</taxon>
        <taxon>Rhizobium/Agrobacterium group</taxon>
        <taxon>Rhizobium</taxon>
    </lineage>
</organism>
<dbReference type="EMBL" id="CP104145">
    <property type="protein sequence ID" value="UWU19205.1"/>
    <property type="molecule type" value="Genomic_DNA"/>
</dbReference>
<evidence type="ECO:0000313" key="1">
    <source>
        <dbReference type="EMBL" id="UWU19205.1"/>
    </source>
</evidence>
<gene>
    <name evidence="1" type="ORF">N2599_36005</name>
</gene>
<accession>A0ABY5XX39</accession>
<keyword evidence="1" id="KW-0614">Plasmid</keyword>
<evidence type="ECO:0000313" key="2">
    <source>
        <dbReference type="Proteomes" id="UP001060123"/>
    </source>
</evidence>
<dbReference type="Proteomes" id="UP001060123">
    <property type="component" value="Plasmid pWSM1592_2"/>
</dbReference>
<name>A0ABY5XX39_RHISU</name>
<reference evidence="1" key="1">
    <citation type="submission" date="2022-09" db="EMBL/GenBank/DDBJ databases">
        <title>Australian commercial rhizobial inoculants.</title>
        <authorList>
            <person name="Kohlmeier M.G."/>
            <person name="O'Hara G.W."/>
            <person name="Colombi E."/>
            <person name="Ramsay J.P."/>
            <person name="Terpolilli J."/>
        </authorList>
    </citation>
    <scope>NUCLEOTIDE SEQUENCE</scope>
    <source>
        <strain evidence="1">WSM1592</strain>
        <plasmid evidence="1">pWSM1592_2</plasmid>
    </source>
</reference>
<dbReference type="RefSeq" id="WP_260308626.1">
    <property type="nucleotide sequence ID" value="NZ_CP104145.1"/>
</dbReference>
<keyword evidence="2" id="KW-1185">Reference proteome</keyword>